<sequence length="232" mass="27311">MQSEQYMQWKRVSNCDYEALQKNGTWELLQLYGIDYLEVYSPVVRLETLRELLTFAAVWDYEVHQMDVTMTFLNGKIGVEVFMEQLEDVRVIGKEDWVCHLLKSLYGLKQASRVWFDLLKSFLQKQGFTMLKCEPCVAVKVIDGQLVFIPLYVDDLILFAPNMKIINQMKTMFGERFEMKDLGRFHYILGWGVTRNSDESIVFINQHKYRKSVLERFGIVSAMVARHQAHQN</sequence>
<dbReference type="InterPro" id="IPR013103">
    <property type="entry name" value="RVT_2"/>
</dbReference>
<proteinExistence type="predicted"/>
<dbReference type="AlphaFoldDB" id="A0A225WBF0"/>
<gene>
    <name evidence="2" type="ORF">PHMEG_00011948</name>
</gene>
<dbReference type="InterPro" id="IPR043502">
    <property type="entry name" value="DNA/RNA_pol_sf"/>
</dbReference>
<evidence type="ECO:0000313" key="2">
    <source>
        <dbReference type="EMBL" id="OWZ14558.1"/>
    </source>
</evidence>
<dbReference type="Pfam" id="PF07727">
    <property type="entry name" value="RVT_2"/>
    <property type="match status" value="1"/>
</dbReference>
<organism evidence="2 3">
    <name type="scientific">Phytophthora megakarya</name>
    <dbReference type="NCBI Taxonomy" id="4795"/>
    <lineage>
        <taxon>Eukaryota</taxon>
        <taxon>Sar</taxon>
        <taxon>Stramenopiles</taxon>
        <taxon>Oomycota</taxon>
        <taxon>Peronosporomycetes</taxon>
        <taxon>Peronosporales</taxon>
        <taxon>Peronosporaceae</taxon>
        <taxon>Phytophthora</taxon>
    </lineage>
</organism>
<dbReference type="SUPFAM" id="SSF56672">
    <property type="entry name" value="DNA/RNA polymerases"/>
    <property type="match status" value="1"/>
</dbReference>
<dbReference type="OrthoDB" id="1747567at2759"/>
<dbReference type="STRING" id="4795.A0A225WBF0"/>
<protein>
    <submittedName>
        <fullName evidence="2">Polyprotein</fullName>
    </submittedName>
</protein>
<reference evidence="3" key="1">
    <citation type="submission" date="2017-03" db="EMBL/GenBank/DDBJ databases">
        <title>Phytopthora megakarya and P. palmivora, two closely related causual agents of cacao black pod achieved similar genome size and gene model numbers by different mechanisms.</title>
        <authorList>
            <person name="Ali S."/>
            <person name="Shao J."/>
            <person name="Larry D.J."/>
            <person name="Kronmiller B."/>
            <person name="Shen D."/>
            <person name="Strem M.D."/>
            <person name="Melnick R.L."/>
            <person name="Guiltinan M.J."/>
            <person name="Tyler B.M."/>
            <person name="Meinhardt L.W."/>
            <person name="Bailey B.A."/>
        </authorList>
    </citation>
    <scope>NUCLEOTIDE SEQUENCE [LARGE SCALE GENOMIC DNA]</scope>
    <source>
        <strain evidence="3">zdho120</strain>
    </source>
</reference>
<dbReference type="Proteomes" id="UP000198211">
    <property type="component" value="Unassembled WGS sequence"/>
</dbReference>
<name>A0A225WBF0_9STRA</name>
<dbReference type="EMBL" id="NBNE01001311">
    <property type="protein sequence ID" value="OWZ14558.1"/>
    <property type="molecule type" value="Genomic_DNA"/>
</dbReference>
<accession>A0A225WBF0</accession>
<feature type="domain" description="Reverse transcriptase Ty1/copia-type" evidence="1">
    <location>
        <begin position="30"/>
        <end position="222"/>
    </location>
</feature>
<keyword evidence="3" id="KW-1185">Reference proteome</keyword>
<evidence type="ECO:0000259" key="1">
    <source>
        <dbReference type="Pfam" id="PF07727"/>
    </source>
</evidence>
<evidence type="ECO:0000313" key="3">
    <source>
        <dbReference type="Proteomes" id="UP000198211"/>
    </source>
</evidence>
<comment type="caution">
    <text evidence="2">The sequence shown here is derived from an EMBL/GenBank/DDBJ whole genome shotgun (WGS) entry which is preliminary data.</text>
</comment>